<dbReference type="EMBL" id="FNCN01000003">
    <property type="protein sequence ID" value="SDG30900.1"/>
    <property type="molecule type" value="Genomic_DNA"/>
</dbReference>
<dbReference type="Proteomes" id="UP000198923">
    <property type="component" value="Unassembled WGS sequence"/>
</dbReference>
<organism evidence="2 3">
    <name type="scientific">Sinosporangium album</name>
    <dbReference type="NCBI Taxonomy" id="504805"/>
    <lineage>
        <taxon>Bacteria</taxon>
        <taxon>Bacillati</taxon>
        <taxon>Actinomycetota</taxon>
        <taxon>Actinomycetes</taxon>
        <taxon>Streptosporangiales</taxon>
        <taxon>Streptosporangiaceae</taxon>
        <taxon>Sinosporangium</taxon>
    </lineage>
</organism>
<reference evidence="2 3" key="1">
    <citation type="submission" date="2016-10" db="EMBL/GenBank/DDBJ databases">
        <authorList>
            <person name="de Groot N.N."/>
        </authorList>
    </citation>
    <scope>NUCLEOTIDE SEQUENCE [LARGE SCALE GENOMIC DNA]</scope>
    <source>
        <strain evidence="2 3">CPCC 201354</strain>
    </source>
</reference>
<dbReference type="AlphaFoldDB" id="A0A1G7T8G8"/>
<evidence type="ECO:0000313" key="2">
    <source>
        <dbReference type="EMBL" id="SDG30900.1"/>
    </source>
</evidence>
<evidence type="ECO:0000256" key="1">
    <source>
        <dbReference type="SAM" id="SignalP"/>
    </source>
</evidence>
<keyword evidence="1" id="KW-0732">Signal</keyword>
<keyword evidence="3" id="KW-1185">Reference proteome</keyword>
<dbReference type="RefSeq" id="WP_143020112.1">
    <property type="nucleotide sequence ID" value="NZ_FNCN01000003.1"/>
</dbReference>
<feature type="chain" id="PRO_5039026705" evidence="1">
    <location>
        <begin position="18"/>
        <end position="66"/>
    </location>
</feature>
<accession>A0A1G7T8G8</accession>
<feature type="signal peptide" evidence="1">
    <location>
        <begin position="1"/>
        <end position="17"/>
    </location>
</feature>
<dbReference type="STRING" id="504805.SAMN05421505_103129"/>
<sequence length="66" mass="6358">MKARSFLGCALSAVALAAAGVAVSLHGVAAASVPMIVIGPVYAEPVSGTVVEGAAAPPVEETPLSQ</sequence>
<protein>
    <submittedName>
        <fullName evidence="2">Uncharacterized protein</fullName>
    </submittedName>
</protein>
<gene>
    <name evidence="2" type="ORF">SAMN05421505_103129</name>
</gene>
<evidence type="ECO:0000313" key="3">
    <source>
        <dbReference type="Proteomes" id="UP000198923"/>
    </source>
</evidence>
<proteinExistence type="predicted"/>
<name>A0A1G7T8G8_9ACTN</name>